<accession>A0A1L9SSR6</accession>
<protein>
    <submittedName>
        <fullName evidence="1">Uncharacterized protein</fullName>
    </submittedName>
</protein>
<keyword evidence="2" id="KW-1185">Reference proteome</keyword>
<feature type="non-terminal residue" evidence="1">
    <location>
        <position position="1"/>
    </location>
</feature>
<evidence type="ECO:0000313" key="2">
    <source>
        <dbReference type="Proteomes" id="UP000184188"/>
    </source>
</evidence>
<dbReference type="VEuPathDB" id="FungiDB:ASPZODRAFT_49437"/>
<feature type="non-terminal residue" evidence="1">
    <location>
        <position position="166"/>
    </location>
</feature>
<dbReference type="PANTHER" id="PTHR42047:SF1">
    <property type="entry name" value="PROTEIN, PUTATIVE (AFU_ORTHOLOGUE AFUA_6G03560)-RELATED"/>
    <property type="match status" value="1"/>
</dbReference>
<dbReference type="EMBL" id="KV878337">
    <property type="protein sequence ID" value="OJJ50235.1"/>
    <property type="molecule type" value="Genomic_DNA"/>
</dbReference>
<dbReference type="OrthoDB" id="5430620at2759"/>
<dbReference type="Proteomes" id="UP000184188">
    <property type="component" value="Unassembled WGS sequence"/>
</dbReference>
<dbReference type="STRING" id="1073090.A0A1L9SSR6"/>
<organism evidence="1 2">
    <name type="scientific">Penicilliopsis zonata CBS 506.65</name>
    <dbReference type="NCBI Taxonomy" id="1073090"/>
    <lineage>
        <taxon>Eukaryota</taxon>
        <taxon>Fungi</taxon>
        <taxon>Dikarya</taxon>
        <taxon>Ascomycota</taxon>
        <taxon>Pezizomycotina</taxon>
        <taxon>Eurotiomycetes</taxon>
        <taxon>Eurotiomycetidae</taxon>
        <taxon>Eurotiales</taxon>
        <taxon>Aspergillaceae</taxon>
        <taxon>Penicilliopsis</taxon>
    </lineage>
</organism>
<dbReference type="InterPro" id="IPR052820">
    <property type="entry name" value="PhiA_domain"/>
</dbReference>
<gene>
    <name evidence="1" type="ORF">ASPZODRAFT_49437</name>
</gene>
<dbReference type="GeneID" id="34614873"/>
<reference evidence="2" key="1">
    <citation type="journal article" date="2017" name="Genome Biol.">
        <title>Comparative genomics reveals high biological diversity and specific adaptations in the industrially and medically important fungal genus Aspergillus.</title>
        <authorList>
            <person name="de Vries R.P."/>
            <person name="Riley R."/>
            <person name="Wiebenga A."/>
            <person name="Aguilar-Osorio G."/>
            <person name="Amillis S."/>
            <person name="Uchima C.A."/>
            <person name="Anderluh G."/>
            <person name="Asadollahi M."/>
            <person name="Askin M."/>
            <person name="Barry K."/>
            <person name="Battaglia E."/>
            <person name="Bayram O."/>
            <person name="Benocci T."/>
            <person name="Braus-Stromeyer S.A."/>
            <person name="Caldana C."/>
            <person name="Canovas D."/>
            <person name="Cerqueira G.C."/>
            <person name="Chen F."/>
            <person name="Chen W."/>
            <person name="Choi C."/>
            <person name="Clum A."/>
            <person name="Dos Santos R.A."/>
            <person name="Damasio A.R."/>
            <person name="Diallinas G."/>
            <person name="Emri T."/>
            <person name="Fekete E."/>
            <person name="Flipphi M."/>
            <person name="Freyberg S."/>
            <person name="Gallo A."/>
            <person name="Gournas C."/>
            <person name="Habgood R."/>
            <person name="Hainaut M."/>
            <person name="Harispe M.L."/>
            <person name="Henrissat B."/>
            <person name="Hilden K.S."/>
            <person name="Hope R."/>
            <person name="Hossain A."/>
            <person name="Karabika E."/>
            <person name="Karaffa L."/>
            <person name="Karanyi Z."/>
            <person name="Krasevec N."/>
            <person name="Kuo A."/>
            <person name="Kusch H."/>
            <person name="LaButti K."/>
            <person name="Lagendijk E.L."/>
            <person name="Lapidus A."/>
            <person name="Levasseur A."/>
            <person name="Lindquist E."/>
            <person name="Lipzen A."/>
            <person name="Logrieco A.F."/>
            <person name="MacCabe A."/>
            <person name="Maekelae M.R."/>
            <person name="Malavazi I."/>
            <person name="Melin P."/>
            <person name="Meyer V."/>
            <person name="Mielnichuk N."/>
            <person name="Miskei M."/>
            <person name="Molnar A.P."/>
            <person name="Mule G."/>
            <person name="Ngan C.Y."/>
            <person name="Orejas M."/>
            <person name="Orosz E."/>
            <person name="Ouedraogo J.P."/>
            <person name="Overkamp K.M."/>
            <person name="Park H.-S."/>
            <person name="Perrone G."/>
            <person name="Piumi F."/>
            <person name="Punt P.J."/>
            <person name="Ram A.F."/>
            <person name="Ramon A."/>
            <person name="Rauscher S."/>
            <person name="Record E."/>
            <person name="Riano-Pachon D.M."/>
            <person name="Robert V."/>
            <person name="Roehrig J."/>
            <person name="Ruller R."/>
            <person name="Salamov A."/>
            <person name="Salih N.S."/>
            <person name="Samson R.A."/>
            <person name="Sandor E."/>
            <person name="Sanguinetti M."/>
            <person name="Schuetze T."/>
            <person name="Sepcic K."/>
            <person name="Shelest E."/>
            <person name="Sherlock G."/>
            <person name="Sophianopoulou V."/>
            <person name="Squina F.M."/>
            <person name="Sun H."/>
            <person name="Susca A."/>
            <person name="Todd R.B."/>
            <person name="Tsang A."/>
            <person name="Unkles S.E."/>
            <person name="van de Wiele N."/>
            <person name="van Rossen-Uffink D."/>
            <person name="Oliveira J.V."/>
            <person name="Vesth T.C."/>
            <person name="Visser J."/>
            <person name="Yu J.-H."/>
            <person name="Zhou M."/>
            <person name="Andersen M.R."/>
            <person name="Archer D.B."/>
            <person name="Baker S.E."/>
            <person name="Benoit I."/>
            <person name="Brakhage A.A."/>
            <person name="Braus G.H."/>
            <person name="Fischer R."/>
            <person name="Frisvad J.C."/>
            <person name="Goldman G.H."/>
            <person name="Houbraken J."/>
            <person name="Oakley B."/>
            <person name="Pocsi I."/>
            <person name="Scazzocchio C."/>
            <person name="Seiboth B."/>
            <person name="vanKuyk P.A."/>
            <person name="Wortman J."/>
            <person name="Dyer P.S."/>
            <person name="Grigoriev I.V."/>
        </authorList>
    </citation>
    <scope>NUCLEOTIDE SEQUENCE [LARGE SCALE GENOMIC DNA]</scope>
    <source>
        <strain evidence="2">CBS 506.65</strain>
    </source>
</reference>
<sequence>STSTFTVTAVRSGSEIQYLTMTAADSAFWLGGVTSSYCPETVTDCPAGNQTVLVDGVALDVEVPGGQQIYVNPLGALSYTVPHSAYIPANSSVGPFVYTPGAGWGHYTFTGWGASGFMACPTLDNKWQVFAAVQNATVPSGNVDDCLGFDALANVYDGDVAAWEYI</sequence>
<evidence type="ECO:0000313" key="1">
    <source>
        <dbReference type="EMBL" id="OJJ50235.1"/>
    </source>
</evidence>
<name>A0A1L9SSR6_9EURO</name>
<proteinExistence type="predicted"/>
<dbReference type="AlphaFoldDB" id="A0A1L9SSR6"/>
<dbReference type="PANTHER" id="PTHR42047">
    <property type="entry name" value="PROTEIN, PUTATIVE (AFU_ORTHOLOGUE AFUA_6G03560)-RELATED"/>
    <property type="match status" value="1"/>
</dbReference>
<dbReference type="RefSeq" id="XP_022584745.1">
    <property type="nucleotide sequence ID" value="XM_022728409.1"/>
</dbReference>